<evidence type="ECO:0000259" key="2">
    <source>
        <dbReference type="Pfam" id="PF12890"/>
    </source>
</evidence>
<keyword evidence="1" id="KW-0665">Pyrimidine biosynthesis</keyword>
<dbReference type="NCBIfam" id="TIGR00857">
    <property type="entry name" value="pyrC_multi"/>
    <property type="match status" value="1"/>
</dbReference>
<dbReference type="InterPro" id="IPR004722">
    <property type="entry name" value="DHOase"/>
</dbReference>
<dbReference type="SUPFAM" id="SSF51338">
    <property type="entry name" value="Composite domain of metallo-dependent hydrolases"/>
    <property type="match status" value="1"/>
</dbReference>
<accession>A0A4R1M2D6</accession>
<dbReference type="RefSeq" id="WP_132220854.1">
    <property type="nucleotide sequence ID" value="NZ_SMGO01000001.1"/>
</dbReference>
<evidence type="ECO:0000256" key="1">
    <source>
        <dbReference type="ARBA" id="ARBA00022975"/>
    </source>
</evidence>
<dbReference type="InterPro" id="IPR024403">
    <property type="entry name" value="DHOase_cat"/>
</dbReference>
<gene>
    <name evidence="3" type="ORF">C8N28_0300</name>
</gene>
<dbReference type="Proteomes" id="UP000294616">
    <property type="component" value="Unassembled WGS sequence"/>
</dbReference>
<dbReference type="InterPro" id="IPR032466">
    <property type="entry name" value="Metal_Hydrolase"/>
</dbReference>
<keyword evidence="4" id="KW-1185">Reference proteome</keyword>
<dbReference type="Gene3D" id="2.30.40.10">
    <property type="entry name" value="Urease, subunit C, domain 1"/>
    <property type="match status" value="1"/>
</dbReference>
<dbReference type="GO" id="GO:0004151">
    <property type="term" value="F:dihydroorotase activity"/>
    <property type="evidence" value="ECO:0007669"/>
    <property type="project" value="InterPro"/>
</dbReference>
<sequence length="422" mass="46306">MERLIIQSANILFPDSKFYKQSADVLIEDGIIKAIEAPGKLTVSKGTKLIAGENQFLAPGFFDLNANFGEPGFETKEDFITGCATAAAGGFTGVVLQPNTNPPLHSRSEIAFIVNSAKDAPVDIYPLGTITKNREGKELAELYDMKLAGAVAFSDGDRSLQHAGLMSRALLYSQGFDGLIFSYSEDKSIAGKTKMNEGEMSTYLGMKGNPNMAEELMISRDLFLVEYNDSPIHFSTISTAGAVEQIRKAKKKGLKVTCDVAAHHLLLTDDELISFDSNLKVRPPLRSKADRDALIKGLKDGTIDAIVSQHTPHEVEYKKVEFEIAEFGIASLQTVLPMLLKAKLSLELIIEKLAINSRKVLNIEPIQLKVGEQANLILINPNELWIFDSKSNRSKANNNPLFNSELKGKVSLLIHKNKTLIL</sequence>
<name>A0A4R1M2D6_9SPHI</name>
<proteinExistence type="predicted"/>
<comment type="caution">
    <text evidence="3">The sequence shown here is derived from an EMBL/GenBank/DDBJ whole genome shotgun (WGS) entry which is preliminary data.</text>
</comment>
<feature type="domain" description="Dihydroorotase catalytic" evidence="2">
    <location>
        <begin position="56"/>
        <end position="239"/>
    </location>
</feature>
<dbReference type="InterPro" id="IPR011059">
    <property type="entry name" value="Metal-dep_hydrolase_composite"/>
</dbReference>
<dbReference type="AlphaFoldDB" id="A0A4R1M2D6"/>
<dbReference type="PANTHER" id="PTHR43668:SF2">
    <property type="entry name" value="ALLANTOINASE"/>
    <property type="match status" value="1"/>
</dbReference>
<dbReference type="GO" id="GO:0006221">
    <property type="term" value="P:pyrimidine nucleotide biosynthetic process"/>
    <property type="evidence" value="ECO:0007669"/>
    <property type="project" value="UniProtKB-KW"/>
</dbReference>
<dbReference type="OrthoDB" id="9765462at2"/>
<organism evidence="3 4">
    <name type="scientific">Albibacterium bauzanense</name>
    <dbReference type="NCBI Taxonomy" id="653929"/>
    <lineage>
        <taxon>Bacteria</taxon>
        <taxon>Pseudomonadati</taxon>
        <taxon>Bacteroidota</taxon>
        <taxon>Sphingobacteriia</taxon>
        <taxon>Sphingobacteriales</taxon>
        <taxon>Sphingobacteriaceae</taxon>
        <taxon>Albibacterium</taxon>
    </lineage>
</organism>
<dbReference type="InterPro" id="IPR050138">
    <property type="entry name" value="DHOase/Allantoinase_Hydrolase"/>
</dbReference>
<protein>
    <submittedName>
        <fullName evidence="3">Dihydroorotase</fullName>
    </submittedName>
</protein>
<dbReference type="EMBL" id="SMGO01000001">
    <property type="protein sequence ID" value="TCK85004.1"/>
    <property type="molecule type" value="Genomic_DNA"/>
</dbReference>
<dbReference type="Pfam" id="PF12890">
    <property type="entry name" value="DHOase"/>
    <property type="match status" value="1"/>
</dbReference>
<evidence type="ECO:0000313" key="3">
    <source>
        <dbReference type="EMBL" id="TCK85004.1"/>
    </source>
</evidence>
<dbReference type="Gene3D" id="3.20.20.140">
    <property type="entry name" value="Metal-dependent hydrolases"/>
    <property type="match status" value="1"/>
</dbReference>
<dbReference type="SUPFAM" id="SSF51556">
    <property type="entry name" value="Metallo-dependent hydrolases"/>
    <property type="match status" value="1"/>
</dbReference>
<dbReference type="CDD" id="cd01317">
    <property type="entry name" value="DHOase_IIa"/>
    <property type="match status" value="1"/>
</dbReference>
<evidence type="ECO:0000313" key="4">
    <source>
        <dbReference type="Proteomes" id="UP000294616"/>
    </source>
</evidence>
<dbReference type="GO" id="GO:0006145">
    <property type="term" value="P:purine nucleobase catabolic process"/>
    <property type="evidence" value="ECO:0007669"/>
    <property type="project" value="TreeGrafter"/>
</dbReference>
<dbReference type="GO" id="GO:0004038">
    <property type="term" value="F:allantoinase activity"/>
    <property type="evidence" value="ECO:0007669"/>
    <property type="project" value="TreeGrafter"/>
</dbReference>
<dbReference type="PANTHER" id="PTHR43668">
    <property type="entry name" value="ALLANTOINASE"/>
    <property type="match status" value="1"/>
</dbReference>
<dbReference type="GO" id="GO:0046872">
    <property type="term" value="F:metal ion binding"/>
    <property type="evidence" value="ECO:0007669"/>
    <property type="project" value="InterPro"/>
</dbReference>
<reference evidence="3 4" key="1">
    <citation type="submission" date="2019-03" db="EMBL/GenBank/DDBJ databases">
        <title>Genomic Encyclopedia of Archaeal and Bacterial Type Strains, Phase II (KMG-II): from individual species to whole genera.</title>
        <authorList>
            <person name="Goeker M."/>
        </authorList>
    </citation>
    <scope>NUCLEOTIDE SEQUENCE [LARGE SCALE GENOMIC DNA]</scope>
    <source>
        <strain evidence="3 4">DSM 22554</strain>
    </source>
</reference>
<dbReference type="GO" id="GO:0005737">
    <property type="term" value="C:cytoplasm"/>
    <property type="evidence" value="ECO:0007669"/>
    <property type="project" value="TreeGrafter"/>
</dbReference>